<dbReference type="EC" id="6.3.4.14" evidence="4 17"/>
<sequence>MFNKILIANRGEIAVRIIRAAKELGIKTVAVFSEADRDSLHVRIADESVCIGPTKSTESYLKIPNIISAAEVTGADAIHPGYGFLAENAQFAKICGMHNIVFIGPSPECIINMGDKATARKTAVENGVPLTEGTGLIKNIEEAKKEVNERIGYPVMIKATAGGGGKGMRIARNDNELATNMVAAQNEAEAAFGNPDVYIEKFVENPRHIEIQIIGDKHGNVVHLGERDCSIQRRHQKLIEEAPSAILPQDVRVAMGEAAVKLAKAINYDSAGTLEFLVDKKNDFFFMEMNTRIQVEHTVTEMVTGVDIIKEQIIAAAGGKLTVTQDDVVIKGHAIECRINAEDTVNNFLPSAGTLETYIPAGGIGVRIDSHSYQGYVISPYYDSMIAKLIVHGSDREEAIIRMKRALEEYVIEGVDTTIPFHLQVIENSAYQKGDVYTSFIEEYFDKNKK</sequence>
<dbReference type="Pfam" id="PF00289">
    <property type="entry name" value="Biotin_carb_N"/>
    <property type="match status" value="1"/>
</dbReference>
<organism evidence="20 21">
    <name type="scientific">Ilyobacter polytropus (strain ATCC 51220 / DSM 2926 / LMG 16218 / CuHBu1)</name>
    <dbReference type="NCBI Taxonomy" id="572544"/>
    <lineage>
        <taxon>Bacteria</taxon>
        <taxon>Fusobacteriati</taxon>
        <taxon>Fusobacteriota</taxon>
        <taxon>Fusobacteriia</taxon>
        <taxon>Fusobacteriales</taxon>
        <taxon>Fusobacteriaceae</taxon>
        <taxon>Ilyobacter</taxon>
    </lineage>
</organism>
<dbReference type="Proteomes" id="UP000006875">
    <property type="component" value="Chromosome"/>
</dbReference>
<dbReference type="GO" id="GO:2001295">
    <property type="term" value="P:malonyl-CoA biosynthetic process"/>
    <property type="evidence" value="ECO:0007669"/>
    <property type="project" value="UniProtKB-UniPathway"/>
</dbReference>
<dbReference type="PROSITE" id="PS50975">
    <property type="entry name" value="ATP_GRASP"/>
    <property type="match status" value="1"/>
</dbReference>
<dbReference type="FunFam" id="3.40.50.20:FF:000010">
    <property type="entry name" value="Propionyl-CoA carboxylase subunit alpha"/>
    <property type="match status" value="1"/>
</dbReference>
<dbReference type="eggNOG" id="COG0439">
    <property type="taxonomic scope" value="Bacteria"/>
</dbReference>
<evidence type="ECO:0000256" key="3">
    <source>
        <dbReference type="ARBA" id="ARBA00011750"/>
    </source>
</evidence>
<dbReference type="SUPFAM" id="SSF51246">
    <property type="entry name" value="Rudiment single hybrid motif"/>
    <property type="match status" value="1"/>
</dbReference>
<evidence type="ECO:0000259" key="19">
    <source>
        <dbReference type="PROSITE" id="PS50979"/>
    </source>
</evidence>
<keyword evidence="12 17" id="KW-0443">Lipid metabolism</keyword>
<evidence type="ECO:0000256" key="9">
    <source>
        <dbReference type="ARBA" id="ARBA00022832"/>
    </source>
</evidence>
<dbReference type="Gene3D" id="3.30.470.20">
    <property type="entry name" value="ATP-grasp fold, B domain"/>
    <property type="match status" value="1"/>
</dbReference>
<dbReference type="RefSeq" id="WP_013387917.1">
    <property type="nucleotide sequence ID" value="NC_014632.1"/>
</dbReference>
<keyword evidence="14 17" id="KW-0092">Biotin</keyword>
<dbReference type="SMART" id="SM00878">
    <property type="entry name" value="Biotin_carb_C"/>
    <property type="match status" value="1"/>
</dbReference>
<dbReference type="PROSITE" id="PS50979">
    <property type="entry name" value="BC"/>
    <property type="match status" value="1"/>
</dbReference>
<dbReference type="FunFam" id="3.30.470.20:FF:000028">
    <property type="entry name" value="Methylcrotonoyl-CoA carboxylase subunit alpha, mitochondrial"/>
    <property type="match status" value="1"/>
</dbReference>
<comment type="function">
    <text evidence="1 17">This protein is a component of the acetyl coenzyme A carboxylase complex; first, biotin carboxylase catalyzes the carboxylation of the carrier protein and then the transcarboxylase transfers the carboxyl group to form malonyl-CoA.</text>
</comment>
<evidence type="ECO:0000256" key="12">
    <source>
        <dbReference type="ARBA" id="ARBA00023098"/>
    </source>
</evidence>
<evidence type="ECO:0000256" key="10">
    <source>
        <dbReference type="ARBA" id="ARBA00022840"/>
    </source>
</evidence>
<keyword evidence="10 16" id="KW-0067">ATP-binding</keyword>
<dbReference type="PROSITE" id="PS00866">
    <property type="entry name" value="CPSASE_1"/>
    <property type="match status" value="1"/>
</dbReference>
<dbReference type="STRING" id="572544.Ilyop_1470"/>
<dbReference type="InterPro" id="IPR011761">
    <property type="entry name" value="ATP-grasp"/>
</dbReference>
<gene>
    <name evidence="20" type="ordered locus">Ilyop_1470</name>
</gene>
<dbReference type="KEGG" id="ipo:Ilyop_1470"/>
<dbReference type="Gene3D" id="3.30.1490.20">
    <property type="entry name" value="ATP-grasp fold, A domain"/>
    <property type="match status" value="1"/>
</dbReference>
<keyword evidence="9 17" id="KW-0276">Fatty acid metabolism</keyword>
<comment type="subunit">
    <text evidence="3 17">Acetyl-CoA carboxylase is a heterohexamer of biotin carboxyl carrier protein, biotin carboxylase and the two subunits of carboxyl transferase in a 2:2 complex.</text>
</comment>
<dbReference type="Gene3D" id="3.40.50.20">
    <property type="match status" value="1"/>
</dbReference>
<evidence type="ECO:0000256" key="6">
    <source>
        <dbReference type="ARBA" id="ARBA00022598"/>
    </source>
</evidence>
<evidence type="ECO:0000256" key="2">
    <source>
        <dbReference type="ARBA" id="ARBA00004956"/>
    </source>
</evidence>
<evidence type="ECO:0000256" key="14">
    <source>
        <dbReference type="ARBA" id="ARBA00023267"/>
    </source>
</evidence>
<dbReference type="InterPro" id="IPR004549">
    <property type="entry name" value="Acetyl_CoA_COase_biotin_COase"/>
</dbReference>
<dbReference type="HOGENOM" id="CLU_000395_3_2_0"/>
<dbReference type="InterPro" id="IPR016185">
    <property type="entry name" value="PreATP-grasp_dom_sf"/>
</dbReference>
<dbReference type="GO" id="GO:0046872">
    <property type="term" value="F:metal ion binding"/>
    <property type="evidence" value="ECO:0007669"/>
    <property type="project" value="UniProtKB-KW"/>
</dbReference>
<dbReference type="PANTHER" id="PTHR48095">
    <property type="entry name" value="PYRUVATE CARBOXYLASE SUBUNIT A"/>
    <property type="match status" value="1"/>
</dbReference>
<evidence type="ECO:0000256" key="1">
    <source>
        <dbReference type="ARBA" id="ARBA00003761"/>
    </source>
</evidence>
<dbReference type="InterPro" id="IPR013815">
    <property type="entry name" value="ATP_grasp_subdomain_1"/>
</dbReference>
<keyword evidence="7" id="KW-0479">Metal-binding</keyword>
<dbReference type="AlphaFoldDB" id="E3H819"/>
<keyword evidence="11" id="KW-0460">Magnesium</keyword>
<dbReference type="Pfam" id="PF02785">
    <property type="entry name" value="Biotin_carb_C"/>
    <property type="match status" value="1"/>
</dbReference>
<keyword evidence="21" id="KW-1185">Reference proteome</keyword>
<keyword evidence="13 17" id="KW-0275">Fatty acid biosynthesis</keyword>
<dbReference type="InterPro" id="IPR011764">
    <property type="entry name" value="Biotin_carboxylation_dom"/>
</dbReference>
<dbReference type="Pfam" id="PF02786">
    <property type="entry name" value="CPSase_L_D2"/>
    <property type="match status" value="1"/>
</dbReference>
<dbReference type="SUPFAM" id="SSF56059">
    <property type="entry name" value="Glutathione synthetase ATP-binding domain-like"/>
    <property type="match status" value="1"/>
</dbReference>
<evidence type="ECO:0000313" key="21">
    <source>
        <dbReference type="Proteomes" id="UP000006875"/>
    </source>
</evidence>
<evidence type="ECO:0000256" key="7">
    <source>
        <dbReference type="ARBA" id="ARBA00022723"/>
    </source>
</evidence>
<evidence type="ECO:0000256" key="11">
    <source>
        <dbReference type="ARBA" id="ARBA00022842"/>
    </source>
</evidence>
<dbReference type="InterPro" id="IPR011054">
    <property type="entry name" value="Rudment_hybrid_motif"/>
</dbReference>
<feature type="domain" description="ATP-grasp" evidence="18">
    <location>
        <begin position="120"/>
        <end position="317"/>
    </location>
</feature>
<evidence type="ECO:0000256" key="16">
    <source>
        <dbReference type="PROSITE-ProRule" id="PRU00409"/>
    </source>
</evidence>
<proteinExistence type="predicted"/>
<name>E3H819_ILYPC</name>
<dbReference type="InterPro" id="IPR051602">
    <property type="entry name" value="ACC_Biotin_Carboxylase"/>
</dbReference>
<dbReference type="OrthoDB" id="9807469at2"/>
<reference evidence="20 21" key="1">
    <citation type="journal article" date="2010" name="Stand. Genomic Sci.">
        <title>Complete genome sequence of Ilyobacter polytropus type strain (CuHbu1).</title>
        <authorList>
            <person name="Sikorski J."/>
            <person name="Chertkov O."/>
            <person name="Lapidus A."/>
            <person name="Nolan M."/>
            <person name="Lucas S."/>
            <person name="Del Rio T.G."/>
            <person name="Tice H."/>
            <person name="Cheng J.F."/>
            <person name="Tapia R."/>
            <person name="Han C."/>
            <person name="Goodwin L."/>
            <person name="Pitluck S."/>
            <person name="Liolios K."/>
            <person name="Ivanova N."/>
            <person name="Mavromatis K."/>
            <person name="Mikhailova N."/>
            <person name="Pati A."/>
            <person name="Chen A."/>
            <person name="Palaniappan K."/>
            <person name="Land M."/>
            <person name="Hauser L."/>
            <person name="Chang Y.J."/>
            <person name="Jeffries C.D."/>
            <person name="Brambilla E."/>
            <person name="Yasawong M."/>
            <person name="Rohde M."/>
            <person name="Pukall R."/>
            <person name="Spring S."/>
            <person name="Goker M."/>
            <person name="Woyke T."/>
            <person name="Bristow J."/>
            <person name="Eisen J.A."/>
            <person name="Markowitz V."/>
            <person name="Hugenholtz P."/>
            <person name="Kyrpides N.C."/>
            <person name="Klenk H.P."/>
        </authorList>
    </citation>
    <scope>NUCLEOTIDE SEQUENCE [LARGE SCALE GENOMIC DNA]</scope>
    <source>
        <strain evidence="21">ATCC 51220 / DSM 2926 / LMG 16218 / CuHBu1</strain>
    </source>
</reference>
<feature type="domain" description="Biotin carboxylation" evidence="19">
    <location>
        <begin position="1"/>
        <end position="446"/>
    </location>
</feature>
<dbReference type="PROSITE" id="PS00867">
    <property type="entry name" value="CPSASE_2"/>
    <property type="match status" value="1"/>
</dbReference>
<evidence type="ECO:0000256" key="8">
    <source>
        <dbReference type="ARBA" id="ARBA00022741"/>
    </source>
</evidence>
<evidence type="ECO:0000256" key="5">
    <source>
        <dbReference type="ARBA" id="ARBA00022516"/>
    </source>
</evidence>
<evidence type="ECO:0000313" key="20">
    <source>
        <dbReference type="EMBL" id="ADO83250.1"/>
    </source>
</evidence>
<dbReference type="EMBL" id="CP002281">
    <property type="protein sequence ID" value="ADO83250.1"/>
    <property type="molecule type" value="Genomic_DNA"/>
</dbReference>
<evidence type="ECO:0000256" key="15">
    <source>
        <dbReference type="ARBA" id="ARBA00048600"/>
    </source>
</evidence>
<dbReference type="NCBIfam" id="TIGR00514">
    <property type="entry name" value="accC"/>
    <property type="match status" value="1"/>
</dbReference>
<keyword evidence="5 17" id="KW-0444">Lipid biosynthesis</keyword>
<dbReference type="PANTHER" id="PTHR48095:SF2">
    <property type="entry name" value="BIOTIN CARBOXYLASE, CHLOROPLASTIC"/>
    <property type="match status" value="1"/>
</dbReference>
<dbReference type="SUPFAM" id="SSF52440">
    <property type="entry name" value="PreATP-grasp domain"/>
    <property type="match status" value="1"/>
</dbReference>
<dbReference type="GO" id="GO:0006633">
    <property type="term" value="P:fatty acid biosynthetic process"/>
    <property type="evidence" value="ECO:0007669"/>
    <property type="project" value="UniProtKB-KW"/>
</dbReference>
<dbReference type="InterPro" id="IPR005482">
    <property type="entry name" value="Biotin_COase_C"/>
</dbReference>
<evidence type="ECO:0000256" key="17">
    <source>
        <dbReference type="RuleBase" id="RU365063"/>
    </source>
</evidence>
<evidence type="ECO:0000259" key="18">
    <source>
        <dbReference type="PROSITE" id="PS50975"/>
    </source>
</evidence>
<comment type="catalytic activity">
    <reaction evidence="15 17">
        <text>N(6)-biotinyl-L-lysyl-[protein] + hydrogencarbonate + ATP = N(6)-carboxybiotinyl-L-lysyl-[protein] + ADP + phosphate + H(+)</text>
        <dbReference type="Rhea" id="RHEA:13501"/>
        <dbReference type="Rhea" id="RHEA-COMP:10505"/>
        <dbReference type="Rhea" id="RHEA-COMP:10506"/>
        <dbReference type="ChEBI" id="CHEBI:15378"/>
        <dbReference type="ChEBI" id="CHEBI:17544"/>
        <dbReference type="ChEBI" id="CHEBI:30616"/>
        <dbReference type="ChEBI" id="CHEBI:43474"/>
        <dbReference type="ChEBI" id="CHEBI:83144"/>
        <dbReference type="ChEBI" id="CHEBI:83145"/>
        <dbReference type="ChEBI" id="CHEBI:456216"/>
        <dbReference type="EC" id="6.3.4.14"/>
    </reaction>
</comment>
<dbReference type="GO" id="GO:0004075">
    <property type="term" value="F:biotin carboxylase activity"/>
    <property type="evidence" value="ECO:0007669"/>
    <property type="project" value="UniProtKB-EC"/>
</dbReference>
<dbReference type="InterPro" id="IPR005479">
    <property type="entry name" value="CPAse_ATP-bd"/>
</dbReference>
<dbReference type="InterPro" id="IPR005481">
    <property type="entry name" value="BC-like_N"/>
</dbReference>
<evidence type="ECO:0000256" key="4">
    <source>
        <dbReference type="ARBA" id="ARBA00013263"/>
    </source>
</evidence>
<dbReference type="FunFam" id="3.30.1490.20:FF:000018">
    <property type="entry name" value="Biotin carboxylase"/>
    <property type="match status" value="1"/>
</dbReference>
<keyword evidence="6 17" id="KW-0436">Ligase</keyword>
<accession>E3H819</accession>
<dbReference type="GO" id="GO:0005524">
    <property type="term" value="F:ATP binding"/>
    <property type="evidence" value="ECO:0007669"/>
    <property type="project" value="UniProtKB-UniRule"/>
</dbReference>
<comment type="pathway">
    <text evidence="2 17">Lipid metabolism; malonyl-CoA biosynthesis; malonyl-CoA from acetyl-CoA: step 1/1.</text>
</comment>
<protein>
    <recommendedName>
        <fullName evidence="4 17">Biotin carboxylase</fullName>
        <ecNumber evidence="4 17">6.3.4.14</ecNumber>
    </recommendedName>
    <alternativeName>
        <fullName evidence="17">Acetyl-coenzyme A carboxylase biotin carboxylase subunit A</fullName>
    </alternativeName>
</protein>
<dbReference type="UniPathway" id="UPA00655">
    <property type="reaction ID" value="UER00711"/>
</dbReference>
<dbReference type="NCBIfam" id="NF006367">
    <property type="entry name" value="PRK08591.1"/>
    <property type="match status" value="1"/>
</dbReference>
<keyword evidence="8 16" id="KW-0547">Nucleotide-binding</keyword>
<evidence type="ECO:0000256" key="13">
    <source>
        <dbReference type="ARBA" id="ARBA00023160"/>
    </source>
</evidence>